<feature type="transmembrane region" description="Helical" evidence="1">
    <location>
        <begin position="161"/>
        <end position="177"/>
    </location>
</feature>
<proteinExistence type="predicted"/>
<keyword evidence="1" id="KW-1133">Transmembrane helix</keyword>
<name>A0A0N7L6I9_PLAHL</name>
<reference evidence="3" key="1">
    <citation type="submission" date="2014-09" db="EMBL/GenBank/DDBJ databases">
        <authorList>
            <person name="Sharma Rahul"/>
            <person name="Thines Marco"/>
        </authorList>
    </citation>
    <scope>NUCLEOTIDE SEQUENCE [LARGE SCALE GENOMIC DNA]</scope>
</reference>
<dbReference type="GeneID" id="36395826"/>
<dbReference type="Proteomes" id="UP000054928">
    <property type="component" value="Unassembled WGS sequence"/>
</dbReference>
<evidence type="ECO:0000313" key="2">
    <source>
        <dbReference type="EMBL" id="CEG44403.1"/>
    </source>
</evidence>
<dbReference type="RefSeq" id="XP_024580772.1">
    <property type="nucleotide sequence ID" value="XM_024730501.1"/>
</dbReference>
<keyword evidence="1" id="KW-0472">Membrane</keyword>
<evidence type="ECO:0000256" key="1">
    <source>
        <dbReference type="SAM" id="Phobius"/>
    </source>
</evidence>
<organism evidence="2 3">
    <name type="scientific">Plasmopara halstedii</name>
    <name type="common">Downy mildew of sunflower</name>
    <dbReference type="NCBI Taxonomy" id="4781"/>
    <lineage>
        <taxon>Eukaryota</taxon>
        <taxon>Sar</taxon>
        <taxon>Stramenopiles</taxon>
        <taxon>Oomycota</taxon>
        <taxon>Peronosporomycetes</taxon>
        <taxon>Peronosporales</taxon>
        <taxon>Peronosporaceae</taxon>
        <taxon>Plasmopara</taxon>
    </lineage>
</organism>
<keyword evidence="3" id="KW-1185">Reference proteome</keyword>
<dbReference type="EMBL" id="CCYD01001204">
    <property type="protein sequence ID" value="CEG44403.1"/>
    <property type="molecule type" value="Genomic_DNA"/>
</dbReference>
<keyword evidence="1" id="KW-0812">Transmembrane</keyword>
<evidence type="ECO:0000313" key="3">
    <source>
        <dbReference type="Proteomes" id="UP000054928"/>
    </source>
</evidence>
<dbReference type="AlphaFoldDB" id="A0A0N7L6I9"/>
<accession>A0A0N7L6I9</accession>
<sequence>MEQASPQDACEMDAAGSCMHNLALKYPKTNDPHSKETLVLVLEEGQAFHNQIVLSARIHSELLPLRSFGGKIFEDESMKRGQCIWARAVDLTKSVRSVATLATICKEVAEMVIHNDKAVKLVSPFMYSCGSSWLLEKYARALSSLIERTITNATRDQSAEYFVLLALIWLCCLILVIKHS</sequence>
<protein>
    <submittedName>
        <fullName evidence="2">Uncharacterized protein</fullName>
    </submittedName>
</protein>